<protein>
    <submittedName>
        <fullName evidence="1">Uncharacterized protein</fullName>
    </submittedName>
</protein>
<keyword evidence="2" id="KW-1185">Reference proteome</keyword>
<gene>
    <name evidence="1" type="ORF">ACFS7Z_15905</name>
</gene>
<proteinExistence type="predicted"/>
<dbReference type="RefSeq" id="WP_377486522.1">
    <property type="nucleotide sequence ID" value="NZ_JBHUOX010000012.1"/>
</dbReference>
<dbReference type="EMBL" id="JBHUOX010000012">
    <property type="protein sequence ID" value="MFD3001859.1"/>
    <property type="molecule type" value="Genomic_DNA"/>
</dbReference>
<reference evidence="2" key="1">
    <citation type="journal article" date="2019" name="Int. J. Syst. Evol. Microbiol.">
        <title>The Global Catalogue of Microorganisms (GCM) 10K type strain sequencing project: providing services to taxonomists for standard genome sequencing and annotation.</title>
        <authorList>
            <consortium name="The Broad Institute Genomics Platform"/>
            <consortium name="The Broad Institute Genome Sequencing Center for Infectious Disease"/>
            <person name="Wu L."/>
            <person name="Ma J."/>
        </authorList>
    </citation>
    <scope>NUCLEOTIDE SEQUENCE [LARGE SCALE GENOMIC DNA]</scope>
    <source>
        <strain evidence="2">KCTC 23984</strain>
    </source>
</reference>
<organism evidence="1 2">
    <name type="scientific">Pontibacter toksunensis</name>
    <dbReference type="NCBI Taxonomy" id="1332631"/>
    <lineage>
        <taxon>Bacteria</taxon>
        <taxon>Pseudomonadati</taxon>
        <taxon>Bacteroidota</taxon>
        <taxon>Cytophagia</taxon>
        <taxon>Cytophagales</taxon>
        <taxon>Hymenobacteraceae</taxon>
        <taxon>Pontibacter</taxon>
    </lineage>
</organism>
<accession>A0ABW6BVN5</accession>
<evidence type="ECO:0000313" key="2">
    <source>
        <dbReference type="Proteomes" id="UP001597641"/>
    </source>
</evidence>
<sequence length="58" mass="6870">MLENLFPIGSEVFAKVNPDLKLTIRHYLKRIYYCTVNNNPSQKDLVYYERELVPVPVK</sequence>
<dbReference type="Proteomes" id="UP001597641">
    <property type="component" value="Unassembled WGS sequence"/>
</dbReference>
<comment type="caution">
    <text evidence="1">The sequence shown here is derived from an EMBL/GenBank/DDBJ whole genome shotgun (WGS) entry which is preliminary data.</text>
</comment>
<evidence type="ECO:0000313" key="1">
    <source>
        <dbReference type="EMBL" id="MFD3001859.1"/>
    </source>
</evidence>
<name>A0ABW6BVN5_9BACT</name>